<evidence type="ECO:0000256" key="2">
    <source>
        <dbReference type="SAM" id="Phobius"/>
    </source>
</evidence>
<evidence type="ECO:0000256" key="1">
    <source>
        <dbReference type="SAM" id="MobiDB-lite"/>
    </source>
</evidence>
<dbReference type="EMBL" id="CP024955">
    <property type="protein sequence ID" value="ATY85588.1"/>
    <property type="molecule type" value="Genomic_DNA"/>
</dbReference>
<dbReference type="Proteomes" id="UP000231932">
    <property type="component" value="Chromosome"/>
</dbReference>
<evidence type="ECO:0000313" key="4">
    <source>
        <dbReference type="Proteomes" id="UP000231932"/>
    </source>
</evidence>
<dbReference type="KEGG" id="kyr:CVV65_12165"/>
<dbReference type="RefSeq" id="WP_100668355.1">
    <property type="nucleotide sequence ID" value="NZ_CP024955.1"/>
</dbReference>
<reference evidence="4" key="1">
    <citation type="submission" date="2017-11" db="EMBL/GenBank/DDBJ databases">
        <title>Complete Genome Sequence of Kyrpidia sp. Strain EA-1, a thermophilic, hydrogen-oxidizing Bacterium, isolated from the Azores.</title>
        <authorList>
            <person name="Reiner J.E."/>
            <person name="Lapp C.J."/>
            <person name="Bunk B."/>
            <person name="Gescher J."/>
        </authorList>
    </citation>
    <scope>NUCLEOTIDE SEQUENCE [LARGE SCALE GENOMIC DNA]</scope>
    <source>
        <strain evidence="4">EA-1</strain>
    </source>
</reference>
<evidence type="ECO:0000313" key="3">
    <source>
        <dbReference type="EMBL" id="ATY85588.1"/>
    </source>
</evidence>
<proteinExistence type="predicted"/>
<keyword evidence="2" id="KW-1133">Transmembrane helix</keyword>
<feature type="region of interest" description="Disordered" evidence="1">
    <location>
        <begin position="81"/>
        <end position="101"/>
    </location>
</feature>
<keyword evidence="2" id="KW-0812">Transmembrane</keyword>
<accession>A0A2K8N8C9</accession>
<feature type="transmembrane region" description="Helical" evidence="2">
    <location>
        <begin position="36"/>
        <end position="55"/>
    </location>
</feature>
<dbReference type="AlphaFoldDB" id="A0A2K8N8C9"/>
<dbReference type="OrthoDB" id="9841404at2"/>
<gene>
    <name evidence="3" type="ORF">CVV65_12165</name>
</gene>
<sequence length="101" mass="11517">MRPKTFFWTFVGMVCAGVLLIYGLPRLPQPDSPQAATFAAAWMALALVALGSFLYRLMEVDRERRAPDQVPLAVRRAASRQITQLSRRDPADPRKIHRDYM</sequence>
<protein>
    <submittedName>
        <fullName evidence="3">Uncharacterized protein</fullName>
    </submittedName>
</protein>
<keyword evidence="2" id="KW-0472">Membrane</keyword>
<keyword evidence="4" id="KW-1185">Reference proteome</keyword>
<feature type="compositionally biased region" description="Basic and acidic residues" evidence="1">
    <location>
        <begin position="86"/>
        <end position="101"/>
    </location>
</feature>
<organism evidence="3 4">
    <name type="scientific">Kyrpidia spormannii</name>
    <dbReference type="NCBI Taxonomy" id="2055160"/>
    <lineage>
        <taxon>Bacteria</taxon>
        <taxon>Bacillati</taxon>
        <taxon>Bacillota</taxon>
        <taxon>Bacilli</taxon>
        <taxon>Bacillales</taxon>
        <taxon>Alicyclobacillaceae</taxon>
        <taxon>Kyrpidia</taxon>
    </lineage>
</organism>
<name>A0A2K8N8C9_9BACL</name>
<feature type="transmembrane region" description="Helical" evidence="2">
    <location>
        <begin position="7"/>
        <end position="24"/>
    </location>
</feature>